<organism evidence="4 5">
    <name type="scientific">Adhaeribacter rhizoryzae</name>
    <dbReference type="NCBI Taxonomy" id="2607907"/>
    <lineage>
        <taxon>Bacteria</taxon>
        <taxon>Pseudomonadati</taxon>
        <taxon>Bacteroidota</taxon>
        <taxon>Cytophagia</taxon>
        <taxon>Cytophagales</taxon>
        <taxon>Hymenobacteraceae</taxon>
        <taxon>Adhaeribacter</taxon>
    </lineage>
</organism>
<evidence type="ECO:0000259" key="3">
    <source>
        <dbReference type="PROSITE" id="PS51186"/>
    </source>
</evidence>
<proteinExistence type="predicted"/>
<dbReference type="InterPro" id="IPR000182">
    <property type="entry name" value="GNAT_dom"/>
</dbReference>
<dbReference type="PANTHER" id="PTHR43877">
    <property type="entry name" value="AMINOALKYLPHOSPHONATE N-ACETYLTRANSFERASE-RELATED-RELATED"/>
    <property type="match status" value="1"/>
</dbReference>
<evidence type="ECO:0000313" key="4">
    <source>
        <dbReference type="EMBL" id="KAA5546424.1"/>
    </source>
</evidence>
<dbReference type="Gene3D" id="3.40.630.30">
    <property type="match status" value="1"/>
</dbReference>
<dbReference type="SUPFAM" id="SSF55729">
    <property type="entry name" value="Acyl-CoA N-acyltransferases (Nat)"/>
    <property type="match status" value="1"/>
</dbReference>
<dbReference type="AlphaFoldDB" id="A0A5M6DFT4"/>
<keyword evidence="5" id="KW-1185">Reference proteome</keyword>
<gene>
    <name evidence="4" type="ORF">F0145_11060</name>
</gene>
<feature type="domain" description="N-acetyltransferase" evidence="3">
    <location>
        <begin position="1"/>
        <end position="142"/>
    </location>
</feature>
<dbReference type="GO" id="GO:0016747">
    <property type="term" value="F:acyltransferase activity, transferring groups other than amino-acyl groups"/>
    <property type="evidence" value="ECO:0007669"/>
    <property type="project" value="InterPro"/>
</dbReference>
<dbReference type="InterPro" id="IPR016181">
    <property type="entry name" value="Acyl_CoA_acyltransferase"/>
</dbReference>
<evidence type="ECO:0000313" key="5">
    <source>
        <dbReference type="Proteomes" id="UP000323426"/>
    </source>
</evidence>
<dbReference type="EMBL" id="VWSF01000007">
    <property type="protein sequence ID" value="KAA5546424.1"/>
    <property type="molecule type" value="Genomic_DNA"/>
</dbReference>
<protein>
    <submittedName>
        <fullName evidence="4">GNAT family N-acetyltransferase</fullName>
    </submittedName>
</protein>
<dbReference type="InterPro" id="IPR050832">
    <property type="entry name" value="Bact_Acetyltransf"/>
</dbReference>
<name>A0A5M6DFT4_9BACT</name>
<dbReference type="Proteomes" id="UP000323426">
    <property type="component" value="Unassembled WGS sequence"/>
</dbReference>
<accession>A0A5M6DFT4</accession>
<dbReference type="RefSeq" id="WP_150088471.1">
    <property type="nucleotide sequence ID" value="NZ_VWSF01000007.1"/>
</dbReference>
<evidence type="ECO:0000256" key="1">
    <source>
        <dbReference type="ARBA" id="ARBA00022679"/>
    </source>
</evidence>
<keyword evidence="1 4" id="KW-0808">Transferase</keyword>
<dbReference type="Pfam" id="PF00583">
    <property type="entry name" value="Acetyltransf_1"/>
    <property type="match status" value="1"/>
</dbReference>
<evidence type="ECO:0000256" key="2">
    <source>
        <dbReference type="ARBA" id="ARBA00023315"/>
    </source>
</evidence>
<keyword evidence="2" id="KW-0012">Acyltransferase</keyword>
<comment type="caution">
    <text evidence="4">The sequence shown here is derived from an EMBL/GenBank/DDBJ whole genome shotgun (WGS) entry which is preliminary data.</text>
</comment>
<reference evidence="4 5" key="1">
    <citation type="submission" date="2019-09" db="EMBL/GenBank/DDBJ databases">
        <title>Genome sequence and assembly of Adhaeribacter sp.</title>
        <authorList>
            <person name="Chhetri G."/>
        </authorList>
    </citation>
    <scope>NUCLEOTIDE SEQUENCE [LARGE SCALE GENOMIC DNA]</scope>
    <source>
        <strain evidence="4 5">DK36</strain>
    </source>
</reference>
<dbReference type="PROSITE" id="PS51186">
    <property type="entry name" value="GNAT"/>
    <property type="match status" value="1"/>
</dbReference>
<dbReference type="CDD" id="cd04301">
    <property type="entry name" value="NAT_SF"/>
    <property type="match status" value="1"/>
</dbReference>
<sequence>MFFREAKTEDIPKIHAIRLSVQENRLSDPTRITPEDYTQMLTERGKGWVCEVESDILGFAIVDLQESIVWALFVLPEQEGNFIGRMLHDMMVSWCFSRGMAKLTLTTAPETRAEKFYLKSGWQKIGTTETGEVIFELENNLDELIAPEQD</sequence>